<proteinExistence type="predicted"/>
<dbReference type="InterPro" id="IPR027417">
    <property type="entry name" value="P-loop_NTPase"/>
</dbReference>
<dbReference type="OrthoDB" id="6057425at2"/>
<protein>
    <submittedName>
        <fullName evidence="1">Uncharacterized protein</fullName>
    </submittedName>
</protein>
<dbReference type="RefSeq" id="WP_142508983.1">
    <property type="nucleotide sequence ID" value="NZ_SADV01000008.1"/>
</dbReference>
<gene>
    <name evidence="1" type="ORF">C7Y47_11930</name>
</gene>
<accession>A0A544UIG3</accession>
<dbReference type="Proteomes" id="UP000317944">
    <property type="component" value="Unassembled WGS sequence"/>
</dbReference>
<evidence type="ECO:0000313" key="1">
    <source>
        <dbReference type="EMBL" id="TQR32826.1"/>
    </source>
</evidence>
<dbReference type="EMBL" id="SADV01000008">
    <property type="protein sequence ID" value="TQR32826.1"/>
    <property type="molecule type" value="Genomic_DNA"/>
</dbReference>
<reference evidence="1 2" key="1">
    <citation type="submission" date="2018-03" db="EMBL/GenBank/DDBJ databases">
        <title>Aerobic endospore-forming bacteria genome sequencing and assembly.</title>
        <authorList>
            <person name="Cavalcante D.A."/>
            <person name="Driks A."/>
            <person name="Putonti C."/>
            <person name="De-Souza M.T."/>
        </authorList>
    </citation>
    <scope>NUCLEOTIDE SEQUENCE [LARGE SCALE GENOMIC DNA]</scope>
    <source>
        <strain evidence="1 2">SDF0037</strain>
    </source>
</reference>
<name>A0A544UIG3_LYSSH</name>
<sequence length="153" mass="17469">MFTFRFLTEFCRKFSLSINDFSYSHLPAPHNPNSLPNGAVGIYIFEIDSIFLKVGKAGVKSKALFNSNHYTPNGGKSTLFNSILSNKDILESNLSDNTLKKSVSTLNVHNTIAWIKNNTHRHEITFVTENRFLLNLMEAYPQYYLEPIFEGEN</sequence>
<comment type="caution">
    <text evidence="1">The sequence shown here is derived from an EMBL/GenBank/DDBJ whole genome shotgun (WGS) entry which is preliminary data.</text>
</comment>
<dbReference type="SUPFAM" id="SSF52540">
    <property type="entry name" value="P-loop containing nucleoside triphosphate hydrolases"/>
    <property type="match status" value="1"/>
</dbReference>
<dbReference type="AlphaFoldDB" id="A0A544UIG3"/>
<organism evidence="1 2">
    <name type="scientific">Lysinibacillus sphaericus</name>
    <name type="common">Bacillus sphaericus</name>
    <dbReference type="NCBI Taxonomy" id="1421"/>
    <lineage>
        <taxon>Bacteria</taxon>
        <taxon>Bacillati</taxon>
        <taxon>Bacillota</taxon>
        <taxon>Bacilli</taxon>
        <taxon>Bacillales</taxon>
        <taxon>Bacillaceae</taxon>
        <taxon>Lysinibacillus</taxon>
    </lineage>
</organism>
<evidence type="ECO:0000313" key="2">
    <source>
        <dbReference type="Proteomes" id="UP000317944"/>
    </source>
</evidence>